<organism evidence="1 2">
    <name type="scientific">Polyangium sorediatum</name>
    <dbReference type="NCBI Taxonomy" id="889274"/>
    <lineage>
        <taxon>Bacteria</taxon>
        <taxon>Pseudomonadati</taxon>
        <taxon>Myxococcota</taxon>
        <taxon>Polyangia</taxon>
        <taxon>Polyangiales</taxon>
        <taxon>Polyangiaceae</taxon>
        <taxon>Polyangium</taxon>
    </lineage>
</organism>
<dbReference type="EMBL" id="JARZHI010000014">
    <property type="protein sequence ID" value="MDI1431381.1"/>
    <property type="molecule type" value="Genomic_DNA"/>
</dbReference>
<dbReference type="RefSeq" id="WP_136970734.1">
    <property type="nucleotide sequence ID" value="NZ_JARZHI010000014.1"/>
</dbReference>
<proteinExistence type="predicted"/>
<keyword evidence="2" id="KW-1185">Reference proteome</keyword>
<comment type="caution">
    <text evidence="1">The sequence shown here is derived from an EMBL/GenBank/DDBJ whole genome shotgun (WGS) entry which is preliminary data.</text>
</comment>
<protein>
    <submittedName>
        <fullName evidence="1">Uncharacterized protein</fullName>
    </submittedName>
</protein>
<name>A0ABT6NSS4_9BACT</name>
<dbReference type="Proteomes" id="UP001160301">
    <property type="component" value="Unassembled WGS sequence"/>
</dbReference>
<accession>A0ABT6NSS4</accession>
<evidence type="ECO:0000313" key="2">
    <source>
        <dbReference type="Proteomes" id="UP001160301"/>
    </source>
</evidence>
<gene>
    <name evidence="1" type="ORF">QHF89_17935</name>
</gene>
<sequence>MSPSFEPTLPITAGATTIPSSSSFTALRLPFGSVTSAGPRTRESFVAVTVLPSGSSTSGHSTAFSHG</sequence>
<evidence type="ECO:0000313" key="1">
    <source>
        <dbReference type="EMBL" id="MDI1431381.1"/>
    </source>
</evidence>
<reference evidence="1 2" key="1">
    <citation type="submission" date="2023-04" db="EMBL/GenBank/DDBJ databases">
        <title>The genome sequence of Polyangium sorediatum DSM14670.</title>
        <authorList>
            <person name="Zhang X."/>
        </authorList>
    </citation>
    <scope>NUCLEOTIDE SEQUENCE [LARGE SCALE GENOMIC DNA]</scope>
    <source>
        <strain evidence="1 2">DSM 14670</strain>
    </source>
</reference>